<feature type="signal peptide" evidence="1">
    <location>
        <begin position="1"/>
        <end position="18"/>
    </location>
</feature>
<comment type="caution">
    <text evidence="2">The sequence shown here is derived from an EMBL/GenBank/DDBJ whole genome shotgun (WGS) entry which is preliminary data.</text>
</comment>
<evidence type="ECO:0000313" key="3">
    <source>
        <dbReference type="Proteomes" id="UP000828390"/>
    </source>
</evidence>
<sequence>MCLLFCTVWIATGGGINSGETLMPTKPNPTDPSTSEIHLQDDRDGTIIRVYIQLLLQRQNMRFGYVGDSFGCGMWVEYDHDHDGGMWWSKCLKHDGKEHEGGVGVCGWSIRDGMWYVIFSKSVGKSSWALGRDYWVEHDHKGRSGMCGCSMM</sequence>
<dbReference type="Proteomes" id="UP000828390">
    <property type="component" value="Unassembled WGS sequence"/>
</dbReference>
<accession>A0A9D4JJV8</accession>
<organism evidence="2 3">
    <name type="scientific">Dreissena polymorpha</name>
    <name type="common">Zebra mussel</name>
    <name type="synonym">Mytilus polymorpha</name>
    <dbReference type="NCBI Taxonomy" id="45954"/>
    <lineage>
        <taxon>Eukaryota</taxon>
        <taxon>Metazoa</taxon>
        <taxon>Spiralia</taxon>
        <taxon>Lophotrochozoa</taxon>
        <taxon>Mollusca</taxon>
        <taxon>Bivalvia</taxon>
        <taxon>Autobranchia</taxon>
        <taxon>Heteroconchia</taxon>
        <taxon>Euheterodonta</taxon>
        <taxon>Imparidentia</taxon>
        <taxon>Neoheterodontei</taxon>
        <taxon>Myida</taxon>
        <taxon>Dreissenoidea</taxon>
        <taxon>Dreissenidae</taxon>
        <taxon>Dreissena</taxon>
    </lineage>
</organism>
<keyword evidence="1" id="KW-0732">Signal</keyword>
<evidence type="ECO:0000256" key="1">
    <source>
        <dbReference type="SAM" id="SignalP"/>
    </source>
</evidence>
<name>A0A9D4JJV8_DREPO</name>
<keyword evidence="3" id="KW-1185">Reference proteome</keyword>
<proteinExistence type="predicted"/>
<reference evidence="2" key="2">
    <citation type="submission" date="2020-11" db="EMBL/GenBank/DDBJ databases">
        <authorList>
            <person name="McCartney M.A."/>
            <person name="Auch B."/>
            <person name="Kono T."/>
            <person name="Mallez S."/>
            <person name="Becker A."/>
            <person name="Gohl D.M."/>
            <person name="Silverstein K.A.T."/>
            <person name="Koren S."/>
            <person name="Bechman K.B."/>
            <person name="Herman A."/>
            <person name="Abrahante J.E."/>
            <person name="Garbe J."/>
        </authorList>
    </citation>
    <scope>NUCLEOTIDE SEQUENCE</scope>
    <source>
        <strain evidence="2">Duluth1</strain>
        <tissue evidence="2">Whole animal</tissue>
    </source>
</reference>
<dbReference type="AlphaFoldDB" id="A0A9D4JJV8"/>
<evidence type="ECO:0000313" key="2">
    <source>
        <dbReference type="EMBL" id="KAH3811488.1"/>
    </source>
</evidence>
<feature type="chain" id="PRO_5038691641" evidence="1">
    <location>
        <begin position="19"/>
        <end position="152"/>
    </location>
</feature>
<gene>
    <name evidence="2" type="ORF">DPMN_139898</name>
</gene>
<reference evidence="2" key="1">
    <citation type="journal article" date="2019" name="bioRxiv">
        <title>The Genome of the Zebra Mussel, Dreissena polymorpha: A Resource for Invasive Species Research.</title>
        <authorList>
            <person name="McCartney M.A."/>
            <person name="Auch B."/>
            <person name="Kono T."/>
            <person name="Mallez S."/>
            <person name="Zhang Y."/>
            <person name="Obille A."/>
            <person name="Becker A."/>
            <person name="Abrahante J.E."/>
            <person name="Garbe J."/>
            <person name="Badalamenti J.P."/>
            <person name="Herman A."/>
            <person name="Mangelson H."/>
            <person name="Liachko I."/>
            <person name="Sullivan S."/>
            <person name="Sone E.D."/>
            <person name="Koren S."/>
            <person name="Silverstein K.A.T."/>
            <person name="Beckman K.B."/>
            <person name="Gohl D.M."/>
        </authorList>
    </citation>
    <scope>NUCLEOTIDE SEQUENCE</scope>
    <source>
        <strain evidence="2">Duluth1</strain>
        <tissue evidence="2">Whole animal</tissue>
    </source>
</reference>
<dbReference type="EMBL" id="JAIWYP010000006">
    <property type="protein sequence ID" value="KAH3811488.1"/>
    <property type="molecule type" value="Genomic_DNA"/>
</dbReference>
<protein>
    <submittedName>
        <fullName evidence="2">Uncharacterized protein</fullName>
    </submittedName>
</protein>